<proteinExistence type="inferred from homology"/>
<dbReference type="InterPro" id="IPR002885">
    <property type="entry name" value="PPR_rpt"/>
</dbReference>
<evidence type="ECO:0000313" key="5">
    <source>
        <dbReference type="EMBL" id="KAG6490140.1"/>
    </source>
</evidence>
<dbReference type="Gene3D" id="1.25.40.10">
    <property type="entry name" value="Tetratricopeptide repeat domain"/>
    <property type="match status" value="1"/>
</dbReference>
<organism evidence="5 6">
    <name type="scientific">Zingiber officinale</name>
    <name type="common">Ginger</name>
    <name type="synonym">Amomum zingiber</name>
    <dbReference type="NCBI Taxonomy" id="94328"/>
    <lineage>
        <taxon>Eukaryota</taxon>
        <taxon>Viridiplantae</taxon>
        <taxon>Streptophyta</taxon>
        <taxon>Embryophyta</taxon>
        <taxon>Tracheophyta</taxon>
        <taxon>Spermatophyta</taxon>
        <taxon>Magnoliopsida</taxon>
        <taxon>Liliopsida</taxon>
        <taxon>Zingiberales</taxon>
        <taxon>Zingiberaceae</taxon>
        <taxon>Zingiber</taxon>
    </lineage>
</organism>
<dbReference type="InterPro" id="IPR020818">
    <property type="entry name" value="Chaperonin_GroES"/>
</dbReference>
<protein>
    <recommendedName>
        <fullName evidence="7">Pentatricopeptide repeat-containing protein</fullName>
    </recommendedName>
</protein>
<keyword evidence="2 4" id="KW-0143">Chaperone</keyword>
<dbReference type="SUPFAM" id="SSF50129">
    <property type="entry name" value="GroES-like"/>
    <property type="match status" value="1"/>
</dbReference>
<dbReference type="SMART" id="SM00883">
    <property type="entry name" value="Cpn10"/>
    <property type="match status" value="1"/>
</dbReference>
<dbReference type="Pfam" id="PF00166">
    <property type="entry name" value="Cpn10"/>
    <property type="match status" value="1"/>
</dbReference>
<dbReference type="Gene3D" id="2.30.33.40">
    <property type="entry name" value="GroES chaperonin"/>
    <property type="match status" value="1"/>
</dbReference>
<reference evidence="5 6" key="1">
    <citation type="submission" date="2020-08" db="EMBL/GenBank/DDBJ databases">
        <title>Plant Genome Project.</title>
        <authorList>
            <person name="Zhang R.-G."/>
        </authorList>
    </citation>
    <scope>NUCLEOTIDE SEQUENCE [LARGE SCALE GENOMIC DNA]</scope>
    <source>
        <tissue evidence="5">Rhizome</tissue>
    </source>
</reference>
<dbReference type="NCBIfam" id="TIGR00756">
    <property type="entry name" value="PPR"/>
    <property type="match status" value="2"/>
</dbReference>
<evidence type="ECO:0000313" key="6">
    <source>
        <dbReference type="Proteomes" id="UP000734854"/>
    </source>
</evidence>
<evidence type="ECO:0000256" key="3">
    <source>
        <dbReference type="PROSITE-ProRule" id="PRU00708"/>
    </source>
</evidence>
<dbReference type="InterPro" id="IPR011990">
    <property type="entry name" value="TPR-like_helical_dom_sf"/>
</dbReference>
<keyword evidence="1" id="KW-0677">Repeat</keyword>
<accession>A0A8J5KHC3</accession>
<dbReference type="Pfam" id="PF12854">
    <property type="entry name" value="PPR_1"/>
    <property type="match status" value="1"/>
</dbReference>
<evidence type="ECO:0008006" key="7">
    <source>
        <dbReference type="Google" id="ProtNLM"/>
    </source>
</evidence>
<dbReference type="GO" id="GO:0044183">
    <property type="term" value="F:protein folding chaperone"/>
    <property type="evidence" value="ECO:0007669"/>
    <property type="project" value="InterPro"/>
</dbReference>
<dbReference type="InterPro" id="IPR037124">
    <property type="entry name" value="Chaperonin_GroES_sf"/>
</dbReference>
<dbReference type="AlphaFoldDB" id="A0A8J5KHC3"/>
<evidence type="ECO:0000256" key="4">
    <source>
        <dbReference type="RuleBase" id="RU003479"/>
    </source>
</evidence>
<dbReference type="PROSITE" id="PS51375">
    <property type="entry name" value="PPR"/>
    <property type="match status" value="1"/>
</dbReference>
<dbReference type="PANTHER" id="PTHR47933">
    <property type="entry name" value="PENTATRICOPEPTIDE REPEAT-CONTAINING PROTEIN 1, MITOCHONDRIAL"/>
    <property type="match status" value="1"/>
</dbReference>
<dbReference type="EMBL" id="JACMSC010000014">
    <property type="protein sequence ID" value="KAG6490140.1"/>
    <property type="molecule type" value="Genomic_DNA"/>
</dbReference>
<gene>
    <name evidence="5" type="ORF">ZIOFF_051423</name>
</gene>
<comment type="similarity">
    <text evidence="4">Belongs to the GroES chaperonin family.</text>
</comment>
<dbReference type="Proteomes" id="UP000734854">
    <property type="component" value="Unassembled WGS sequence"/>
</dbReference>
<evidence type="ECO:0000256" key="2">
    <source>
        <dbReference type="ARBA" id="ARBA00023186"/>
    </source>
</evidence>
<sequence length="363" mass="39360">MRRLSPAIVCAGKTVPSVLPLPSPSELFSSLYCSTSAAAAAAVADVTETPLETNNSSHLISCLSDILSRRNWFESGTLRSLAPSVTPAVVAELLRGRFIDAESAFAFFNWIGKRPGFNHTVDSYASLVYSLLRSKSCFNIEKVVIFMLKSCGSAEEVCSALETFKAVRREGGGVGFNPSIRCYNTLLLSLSRFGMVEDMKDIYRNIEEDQILPDIVTYNTMIKYYSKEKNLAEAYQLLGGQIAPEQPLKSAKEEGLLTSFVVAAIVSINGEASDSLNSGKVVAVGPGTRDRDGKLIPVTVKEGDTVLLPEYGGMEVKLGEKDIPLSCLVGIARISGLDCLIQTVCLVRLNLIVHLETTQSEEQ</sequence>
<dbReference type="PRINTS" id="PR00297">
    <property type="entry name" value="CHAPERONIN10"/>
</dbReference>
<dbReference type="PANTHER" id="PTHR47933:SF71">
    <property type="entry name" value="PENTATRICOPEPTIDE REPEAT (PPR) SUPERFAMILY PROTEIN"/>
    <property type="match status" value="1"/>
</dbReference>
<dbReference type="GO" id="GO:0003729">
    <property type="term" value="F:mRNA binding"/>
    <property type="evidence" value="ECO:0007669"/>
    <property type="project" value="TreeGrafter"/>
</dbReference>
<feature type="repeat" description="PPR" evidence="3">
    <location>
        <begin position="179"/>
        <end position="213"/>
    </location>
</feature>
<dbReference type="InterPro" id="IPR051240">
    <property type="entry name" value="Mito_RNA-Proc/Resp"/>
</dbReference>
<keyword evidence="6" id="KW-1185">Reference proteome</keyword>
<evidence type="ECO:0000256" key="1">
    <source>
        <dbReference type="ARBA" id="ARBA00022737"/>
    </source>
</evidence>
<dbReference type="Pfam" id="PF01535">
    <property type="entry name" value="PPR"/>
    <property type="match status" value="1"/>
</dbReference>
<dbReference type="InterPro" id="IPR011032">
    <property type="entry name" value="GroES-like_sf"/>
</dbReference>
<dbReference type="GO" id="GO:0005524">
    <property type="term" value="F:ATP binding"/>
    <property type="evidence" value="ECO:0007669"/>
    <property type="project" value="InterPro"/>
</dbReference>
<name>A0A8J5KHC3_ZINOF</name>
<dbReference type="CDD" id="cd00320">
    <property type="entry name" value="cpn10"/>
    <property type="match status" value="1"/>
</dbReference>
<comment type="caution">
    <text evidence="5">The sequence shown here is derived from an EMBL/GenBank/DDBJ whole genome shotgun (WGS) entry which is preliminary data.</text>
</comment>